<dbReference type="EMBL" id="LNSV01000024">
    <property type="protein sequence ID" value="KUH38604.1"/>
    <property type="molecule type" value="Genomic_DNA"/>
</dbReference>
<gene>
    <name evidence="1" type="ORF">ATE80_12070</name>
</gene>
<dbReference type="Pfam" id="PF07366">
    <property type="entry name" value="SnoaL"/>
    <property type="match status" value="1"/>
</dbReference>
<keyword evidence="2" id="KW-1185">Reference proteome</keyword>
<reference evidence="1 2" key="1">
    <citation type="submission" date="2015-11" db="EMBL/GenBank/DDBJ databases">
        <title>Genome-wide analysis reveals the secondary metabolome in Streptomyces kanasensis ZX01.</title>
        <authorList>
            <person name="Zhang G."/>
            <person name="Han L."/>
            <person name="Feng J."/>
            <person name="Zhang X."/>
        </authorList>
    </citation>
    <scope>NUCLEOTIDE SEQUENCE [LARGE SCALE GENOMIC DNA]</scope>
    <source>
        <strain evidence="1 2">ZX01</strain>
    </source>
</reference>
<dbReference type="AlphaFoldDB" id="A0A100Y6H0"/>
<dbReference type="PANTHER" id="PTHR38436">
    <property type="entry name" value="POLYKETIDE CYCLASE SNOAL-LIKE DOMAIN"/>
    <property type="match status" value="1"/>
</dbReference>
<dbReference type="STRING" id="936756.ATE80_12070"/>
<evidence type="ECO:0000313" key="2">
    <source>
        <dbReference type="Proteomes" id="UP000054011"/>
    </source>
</evidence>
<dbReference type="RefSeq" id="WP_058942194.1">
    <property type="nucleotide sequence ID" value="NZ_LNSV01000024.1"/>
</dbReference>
<dbReference type="PANTHER" id="PTHR38436:SF1">
    <property type="entry name" value="ESTER CYCLASE"/>
    <property type="match status" value="1"/>
</dbReference>
<dbReference type="InterPro" id="IPR009959">
    <property type="entry name" value="Cyclase_SnoaL-like"/>
</dbReference>
<dbReference type="InterPro" id="IPR032710">
    <property type="entry name" value="NTF2-like_dom_sf"/>
</dbReference>
<accession>A0A100Y6H0</accession>
<name>A0A100Y6H0_9ACTN</name>
<sequence length="129" mass="14470">MSDTERNKQVVVDYYQTAFGGNPQKAIADHFGPVYIQHNPDAQDGPEAFTGFVNWLRGEYPNLRLDIKRVIAEGDMVVTHSHLDLEPGNSDNPGRALADFFRLENGKVVEHWDVIQDVPTQAANDNGMF</sequence>
<dbReference type="OrthoDB" id="129343at2"/>
<dbReference type="GO" id="GO:0030638">
    <property type="term" value="P:polyketide metabolic process"/>
    <property type="evidence" value="ECO:0007669"/>
    <property type="project" value="InterPro"/>
</dbReference>
<protein>
    <submittedName>
        <fullName evidence="1">Uncharacterized protein</fullName>
    </submittedName>
</protein>
<comment type="caution">
    <text evidence="1">The sequence shown here is derived from an EMBL/GenBank/DDBJ whole genome shotgun (WGS) entry which is preliminary data.</text>
</comment>
<proteinExistence type="predicted"/>
<evidence type="ECO:0000313" key="1">
    <source>
        <dbReference type="EMBL" id="KUH38604.1"/>
    </source>
</evidence>
<dbReference type="SUPFAM" id="SSF54427">
    <property type="entry name" value="NTF2-like"/>
    <property type="match status" value="1"/>
</dbReference>
<dbReference type="Proteomes" id="UP000054011">
    <property type="component" value="Unassembled WGS sequence"/>
</dbReference>
<dbReference type="Gene3D" id="3.10.450.50">
    <property type="match status" value="1"/>
</dbReference>
<organism evidence="1 2">
    <name type="scientific">Streptomyces kanasensis</name>
    <dbReference type="NCBI Taxonomy" id="936756"/>
    <lineage>
        <taxon>Bacteria</taxon>
        <taxon>Bacillati</taxon>
        <taxon>Actinomycetota</taxon>
        <taxon>Actinomycetes</taxon>
        <taxon>Kitasatosporales</taxon>
        <taxon>Streptomycetaceae</taxon>
        <taxon>Streptomyces</taxon>
    </lineage>
</organism>